<dbReference type="AlphaFoldDB" id="A0A8D0HNS4"/>
<dbReference type="Proteomes" id="UP000694392">
    <property type="component" value="Unplaced"/>
</dbReference>
<dbReference type="Ensembl" id="ENSSPUT00000023387.1">
    <property type="protein sequence ID" value="ENSSPUP00000021945.1"/>
    <property type="gene ID" value="ENSSPUG00000016847.1"/>
</dbReference>
<evidence type="ECO:0000313" key="2">
    <source>
        <dbReference type="Proteomes" id="UP000694392"/>
    </source>
</evidence>
<proteinExistence type="predicted"/>
<keyword evidence="2" id="KW-1185">Reference proteome</keyword>
<organism evidence="1 2">
    <name type="scientific">Sphenodon punctatus</name>
    <name type="common">Tuatara</name>
    <name type="synonym">Hatteria punctata</name>
    <dbReference type="NCBI Taxonomy" id="8508"/>
    <lineage>
        <taxon>Eukaryota</taxon>
        <taxon>Metazoa</taxon>
        <taxon>Chordata</taxon>
        <taxon>Craniata</taxon>
        <taxon>Vertebrata</taxon>
        <taxon>Euteleostomi</taxon>
        <taxon>Lepidosauria</taxon>
        <taxon>Sphenodontia</taxon>
        <taxon>Sphenodontidae</taxon>
        <taxon>Sphenodon</taxon>
    </lineage>
</organism>
<sequence length="46" mass="5098">MNGNVLLVAGGYSGVPRGDLLAYKVPTFVFQVPSQIYHLDYCSMYI</sequence>
<protein>
    <submittedName>
        <fullName evidence="1">Uncharacterized protein</fullName>
    </submittedName>
</protein>
<name>A0A8D0HNS4_SPHPU</name>
<reference evidence="1" key="1">
    <citation type="submission" date="2025-08" db="UniProtKB">
        <authorList>
            <consortium name="Ensembl"/>
        </authorList>
    </citation>
    <scope>IDENTIFICATION</scope>
</reference>
<reference evidence="1" key="2">
    <citation type="submission" date="2025-09" db="UniProtKB">
        <authorList>
            <consortium name="Ensembl"/>
        </authorList>
    </citation>
    <scope>IDENTIFICATION</scope>
</reference>
<evidence type="ECO:0000313" key="1">
    <source>
        <dbReference type="Ensembl" id="ENSSPUP00000021945.1"/>
    </source>
</evidence>
<accession>A0A8D0HNS4</accession>